<evidence type="ECO:0000256" key="5">
    <source>
        <dbReference type="ARBA" id="ARBA00022884"/>
    </source>
</evidence>
<sequence>MTTRPEYRDPKKPRAVCVYTIAQESRYLIVENIPHLGVIDQLIQLCHSFGLVESHRPLDEISTDQTDVVLIQYAHIASARLAKRKLDDKPFFTQLLRVYYAPEYESLQDLRDKFQDRYQSVHARLHQPLKRTKDERKRKTFVYTVKEPTQETVQPTENNQKKRRRI</sequence>
<organism evidence="9 10">
    <name type="scientific">Choanephora cucurbitarum</name>
    <dbReference type="NCBI Taxonomy" id="101091"/>
    <lineage>
        <taxon>Eukaryota</taxon>
        <taxon>Fungi</taxon>
        <taxon>Fungi incertae sedis</taxon>
        <taxon>Mucoromycota</taxon>
        <taxon>Mucoromycotina</taxon>
        <taxon>Mucoromycetes</taxon>
        <taxon>Mucorales</taxon>
        <taxon>Mucorineae</taxon>
        <taxon>Choanephoraceae</taxon>
        <taxon>Choanephoroideae</taxon>
        <taxon>Choanephora</taxon>
    </lineage>
</organism>
<evidence type="ECO:0000256" key="1">
    <source>
        <dbReference type="ARBA" id="ARBA00006938"/>
    </source>
</evidence>
<reference evidence="9 10" key="1">
    <citation type="submission" date="2016-03" db="EMBL/GenBank/DDBJ databases">
        <title>Choanephora cucurbitarum.</title>
        <authorList>
            <person name="Min B."/>
            <person name="Park H."/>
            <person name="Park J.-H."/>
            <person name="Shin H.-D."/>
            <person name="Choi I.-G."/>
        </authorList>
    </citation>
    <scope>NUCLEOTIDE SEQUENCE [LARGE SCALE GENOMIC DNA]</scope>
    <source>
        <strain evidence="9 10">KUS-F28377</strain>
    </source>
</reference>
<accession>A0A1C7NET6</accession>
<dbReference type="GO" id="GO:0003723">
    <property type="term" value="F:RNA binding"/>
    <property type="evidence" value="ECO:0007669"/>
    <property type="project" value="UniProtKB-KW"/>
</dbReference>
<dbReference type="GO" id="GO:0006397">
    <property type="term" value="P:mRNA processing"/>
    <property type="evidence" value="ECO:0007669"/>
    <property type="project" value="UniProtKB-KW"/>
</dbReference>
<comment type="similarity">
    <text evidence="1">Belongs to the RBM48 family.</text>
</comment>
<dbReference type="OrthoDB" id="78358at2759"/>
<dbReference type="GO" id="GO:0005681">
    <property type="term" value="C:spliceosomal complex"/>
    <property type="evidence" value="ECO:0007669"/>
    <property type="project" value="UniProtKB-KW"/>
</dbReference>
<dbReference type="GO" id="GO:0005654">
    <property type="term" value="C:nucleoplasm"/>
    <property type="evidence" value="ECO:0007669"/>
    <property type="project" value="TreeGrafter"/>
</dbReference>
<keyword evidence="5" id="KW-0694">RNA-binding</keyword>
<evidence type="ECO:0000256" key="7">
    <source>
        <dbReference type="ARBA" id="ARBA00035004"/>
    </source>
</evidence>
<keyword evidence="3" id="KW-0507">mRNA processing</keyword>
<dbReference type="SUPFAM" id="SSF54928">
    <property type="entry name" value="RNA-binding domain, RBD"/>
    <property type="match status" value="1"/>
</dbReference>
<dbReference type="STRING" id="101091.A0A1C7NET6"/>
<dbReference type="PANTHER" id="PTHR20957">
    <property type="entry name" value="RNA-BINDING PROTEIN 48"/>
    <property type="match status" value="1"/>
</dbReference>
<comment type="function">
    <text evidence="7">As a component of the minor spliceosome, involved in the splicing of U12-type introns in pre-mRNAs.</text>
</comment>
<dbReference type="InterPro" id="IPR039599">
    <property type="entry name" value="RBM48"/>
</dbReference>
<comment type="caution">
    <text evidence="9">The sequence shown here is derived from an EMBL/GenBank/DDBJ whole genome shotgun (WGS) entry which is preliminary data.</text>
</comment>
<evidence type="ECO:0000256" key="8">
    <source>
        <dbReference type="SAM" id="MobiDB-lite"/>
    </source>
</evidence>
<dbReference type="AlphaFoldDB" id="A0A1C7NET6"/>
<dbReference type="InParanoid" id="A0A1C7NET6"/>
<proteinExistence type="inferred from homology"/>
<keyword evidence="10" id="KW-1185">Reference proteome</keyword>
<dbReference type="CDD" id="cd12442">
    <property type="entry name" value="RRM_RBM48"/>
    <property type="match status" value="1"/>
</dbReference>
<dbReference type="PANTHER" id="PTHR20957:SF0">
    <property type="entry name" value="RNA-BINDING PROTEIN 48"/>
    <property type="match status" value="1"/>
</dbReference>
<feature type="region of interest" description="Disordered" evidence="8">
    <location>
        <begin position="146"/>
        <end position="166"/>
    </location>
</feature>
<keyword evidence="6" id="KW-0508">mRNA splicing</keyword>
<evidence type="ECO:0000256" key="6">
    <source>
        <dbReference type="ARBA" id="ARBA00023187"/>
    </source>
</evidence>
<dbReference type="InterPro" id="IPR034264">
    <property type="entry name" value="RBM48_RRM"/>
</dbReference>
<protein>
    <recommendedName>
        <fullName evidence="2">RNA-binding protein 48</fullName>
    </recommendedName>
</protein>
<gene>
    <name evidence="9" type="primary">rbm48</name>
    <name evidence="9" type="ORF">A0J61_04369</name>
</gene>
<evidence type="ECO:0000313" key="9">
    <source>
        <dbReference type="EMBL" id="OBZ87587.1"/>
    </source>
</evidence>
<evidence type="ECO:0000256" key="2">
    <source>
        <dbReference type="ARBA" id="ARBA00015189"/>
    </source>
</evidence>
<evidence type="ECO:0000256" key="3">
    <source>
        <dbReference type="ARBA" id="ARBA00022664"/>
    </source>
</evidence>
<dbReference type="GO" id="GO:0008380">
    <property type="term" value="P:RNA splicing"/>
    <property type="evidence" value="ECO:0007669"/>
    <property type="project" value="UniProtKB-KW"/>
</dbReference>
<dbReference type="InterPro" id="IPR012677">
    <property type="entry name" value="Nucleotide-bd_a/b_plait_sf"/>
</dbReference>
<keyword evidence="4" id="KW-0747">Spliceosome</keyword>
<dbReference type="Gene3D" id="3.30.70.330">
    <property type="match status" value="1"/>
</dbReference>
<dbReference type="EMBL" id="LUGH01000212">
    <property type="protein sequence ID" value="OBZ87587.1"/>
    <property type="molecule type" value="Genomic_DNA"/>
</dbReference>
<dbReference type="InterPro" id="IPR035979">
    <property type="entry name" value="RBD_domain_sf"/>
</dbReference>
<evidence type="ECO:0000256" key="4">
    <source>
        <dbReference type="ARBA" id="ARBA00022728"/>
    </source>
</evidence>
<dbReference type="Proteomes" id="UP000093000">
    <property type="component" value="Unassembled WGS sequence"/>
</dbReference>
<name>A0A1C7NET6_9FUNG</name>
<evidence type="ECO:0000313" key="10">
    <source>
        <dbReference type="Proteomes" id="UP000093000"/>
    </source>
</evidence>